<proteinExistence type="predicted"/>
<keyword evidence="2" id="KW-1133">Transmembrane helix</keyword>
<feature type="transmembrane region" description="Helical" evidence="2">
    <location>
        <begin position="111"/>
        <end position="133"/>
    </location>
</feature>
<evidence type="ECO:0000313" key="3">
    <source>
        <dbReference type="EMBL" id="AKK24839.1"/>
    </source>
</evidence>
<evidence type="ECO:0000256" key="2">
    <source>
        <dbReference type="SAM" id="Phobius"/>
    </source>
</evidence>
<feature type="transmembrane region" description="Helical" evidence="2">
    <location>
        <begin position="139"/>
        <end position="158"/>
    </location>
</feature>
<dbReference type="EMBL" id="CP011518">
    <property type="protein sequence ID" value="AKK24839.1"/>
    <property type="molecule type" value="Genomic_DNA"/>
</dbReference>
<keyword evidence="2" id="KW-0812">Transmembrane</keyword>
<name>A0A0G3ICC4_9BURK</name>
<keyword evidence="4" id="KW-1185">Reference proteome</keyword>
<sequence>MAEVGNVPVALTDTVLREVLEGGKTLHTELGGLMTALKDLPELQDRPDVARRLDDLEHCRTRLAGETGDTGTPSVEVLSQTAVALEALGRDIEHMQAVFTPCDWRRTLTHVAIVICFTLTLTAALTLATMGLAGAMAPVWASLAAASGFGGAYGFLALERRVIDREFRQDQVMRQLETIASVMDGVNTLVNDQRAKVGDNTIADVGAGPSDDKTRDPLARFTSVITHTNQCVKNGRAAVGEQTIADIRAGLRDAPTREAFDRLLGKADTPAGEHAIAGALSSHELNEPAMGAIVQALKFGELRFGGDSATTGPERVRCALEQLASPVKRGLFETDESLRALRQLQTCLVRTSVLDGPADALSGSRDDGAHRPLRHPPGIPVA</sequence>
<dbReference type="KEGG" id="pox:MB84_29130"/>
<reference evidence="3" key="1">
    <citation type="submission" date="2016-06" db="EMBL/GenBank/DDBJ databases">
        <title>Pandoraea oxalativorans DSM 23570 Genome Sequencing.</title>
        <authorList>
            <person name="Ee R."/>
            <person name="Lim Y.-L."/>
            <person name="Yong D."/>
            <person name="Yin W.-F."/>
            <person name="Chan K.-G."/>
        </authorList>
    </citation>
    <scope>NUCLEOTIDE SEQUENCE</scope>
    <source>
        <strain evidence="3">DSM 23570</strain>
        <plasmid evidence="3">pPO70-1</plasmid>
    </source>
</reference>
<gene>
    <name evidence="3" type="ORF">MB84_29130</name>
</gene>
<evidence type="ECO:0000313" key="4">
    <source>
        <dbReference type="Proteomes" id="UP000035050"/>
    </source>
</evidence>
<keyword evidence="2" id="KW-0472">Membrane</keyword>
<geneLocation type="plasmid" evidence="3 4">
    <name>pPO70-1</name>
</geneLocation>
<organism evidence="3 4">
    <name type="scientific">Pandoraea oxalativorans</name>
    <dbReference type="NCBI Taxonomy" id="573737"/>
    <lineage>
        <taxon>Bacteria</taxon>
        <taxon>Pseudomonadati</taxon>
        <taxon>Pseudomonadota</taxon>
        <taxon>Betaproteobacteria</taxon>
        <taxon>Burkholderiales</taxon>
        <taxon>Burkholderiaceae</taxon>
        <taxon>Pandoraea</taxon>
    </lineage>
</organism>
<accession>A0A0G3ICC4</accession>
<dbReference type="AlphaFoldDB" id="A0A0G3ICC4"/>
<keyword evidence="3" id="KW-0614">Plasmid</keyword>
<feature type="region of interest" description="Disordered" evidence="1">
    <location>
        <begin position="359"/>
        <end position="382"/>
    </location>
</feature>
<dbReference type="Proteomes" id="UP000035050">
    <property type="component" value="Plasmid pPO70-1"/>
</dbReference>
<evidence type="ECO:0000256" key="1">
    <source>
        <dbReference type="SAM" id="MobiDB-lite"/>
    </source>
</evidence>
<protein>
    <submittedName>
        <fullName evidence="3">Uncharacterized protein</fullName>
    </submittedName>
</protein>